<keyword evidence="1" id="KW-0723">Serine/threonine-protein kinase</keyword>
<keyword evidence="3" id="KW-0808">Transferase</keyword>
<dbReference type="Gene3D" id="3.30.565.10">
    <property type="entry name" value="Histidine kinase-like ATPase, C-terminal domain"/>
    <property type="match status" value="1"/>
</dbReference>
<dbReference type="Pfam" id="PF13581">
    <property type="entry name" value="HATPase_c_2"/>
    <property type="match status" value="1"/>
</dbReference>
<dbReference type="PANTHER" id="PTHR35526:SF3">
    <property type="entry name" value="ANTI-SIGMA-F FACTOR RSBW"/>
    <property type="match status" value="1"/>
</dbReference>
<protein>
    <submittedName>
        <fullName evidence="3">Serine/threonine-protein kinase RsbW</fullName>
    </submittedName>
</protein>
<dbReference type="InterPro" id="IPR036890">
    <property type="entry name" value="HATPase_C_sf"/>
</dbReference>
<gene>
    <name evidence="3" type="ORF">EDC28_105128</name>
</gene>
<dbReference type="InterPro" id="IPR003594">
    <property type="entry name" value="HATPase_dom"/>
</dbReference>
<dbReference type="RefSeq" id="WP_050658375.1">
    <property type="nucleotide sequence ID" value="NZ_JBLXAC010000003.1"/>
</dbReference>
<dbReference type="EMBL" id="RJUL01000005">
    <property type="protein sequence ID" value="ROQ25818.1"/>
    <property type="molecule type" value="Genomic_DNA"/>
</dbReference>
<name>A0A3N1PDB8_9GAMM</name>
<keyword evidence="4" id="KW-1185">Reference proteome</keyword>
<dbReference type="CDD" id="cd16936">
    <property type="entry name" value="HATPase_RsbW-like"/>
    <property type="match status" value="1"/>
</dbReference>
<keyword evidence="3" id="KW-0418">Kinase</keyword>
<proteinExistence type="predicted"/>
<evidence type="ECO:0000313" key="4">
    <source>
        <dbReference type="Proteomes" id="UP000268033"/>
    </source>
</evidence>
<dbReference type="OrthoDB" id="9811749at2"/>
<feature type="domain" description="Histidine kinase/HSP90-like ATPase" evidence="2">
    <location>
        <begin position="15"/>
        <end position="130"/>
    </location>
</feature>
<evidence type="ECO:0000313" key="3">
    <source>
        <dbReference type="EMBL" id="ROQ25818.1"/>
    </source>
</evidence>
<dbReference type="Proteomes" id="UP000268033">
    <property type="component" value="Unassembled WGS sequence"/>
</dbReference>
<reference evidence="3 4" key="1">
    <citation type="submission" date="2018-11" db="EMBL/GenBank/DDBJ databases">
        <title>Genomic Encyclopedia of Type Strains, Phase IV (KMG-IV): sequencing the most valuable type-strain genomes for metagenomic binning, comparative biology and taxonomic classification.</title>
        <authorList>
            <person name="Goeker M."/>
        </authorList>
    </citation>
    <scope>NUCLEOTIDE SEQUENCE [LARGE SCALE GENOMIC DNA]</scope>
    <source>
        <strain evidence="3 4">DSM 21945</strain>
    </source>
</reference>
<sequence>MQNMAGISCKSCTSELYTIRKTVKEACQAFGLTQARSNEVVLAIDEACANVIRHTCSFSDKFHIEVSVKEENGYGVFLIKDDCPPISEQCLRPKDAEPLKPGGLGLHLIHHVMDSVALLPHPGKGNWLELKLKL</sequence>
<dbReference type="STRING" id="584787.GCA_001247655_02876"/>
<dbReference type="GO" id="GO:0004674">
    <property type="term" value="F:protein serine/threonine kinase activity"/>
    <property type="evidence" value="ECO:0007669"/>
    <property type="project" value="UniProtKB-KW"/>
</dbReference>
<evidence type="ECO:0000259" key="2">
    <source>
        <dbReference type="Pfam" id="PF13581"/>
    </source>
</evidence>
<dbReference type="AlphaFoldDB" id="A0A3N1PDB8"/>
<organism evidence="3 4">
    <name type="scientific">Gallaecimonas pentaromativorans</name>
    <dbReference type="NCBI Taxonomy" id="584787"/>
    <lineage>
        <taxon>Bacteria</taxon>
        <taxon>Pseudomonadati</taxon>
        <taxon>Pseudomonadota</taxon>
        <taxon>Gammaproteobacteria</taxon>
        <taxon>Enterobacterales</taxon>
        <taxon>Gallaecimonadaceae</taxon>
        <taxon>Gallaecimonas</taxon>
    </lineage>
</organism>
<evidence type="ECO:0000256" key="1">
    <source>
        <dbReference type="ARBA" id="ARBA00022527"/>
    </source>
</evidence>
<dbReference type="InterPro" id="IPR050267">
    <property type="entry name" value="Anti-sigma-factor_SerPK"/>
</dbReference>
<comment type="caution">
    <text evidence="3">The sequence shown here is derived from an EMBL/GenBank/DDBJ whole genome shotgun (WGS) entry which is preliminary data.</text>
</comment>
<dbReference type="SUPFAM" id="SSF55874">
    <property type="entry name" value="ATPase domain of HSP90 chaperone/DNA topoisomerase II/histidine kinase"/>
    <property type="match status" value="1"/>
</dbReference>
<accession>A0A3N1PDB8</accession>
<dbReference type="PANTHER" id="PTHR35526">
    <property type="entry name" value="ANTI-SIGMA-F FACTOR RSBW-RELATED"/>
    <property type="match status" value="1"/>
</dbReference>